<sequence>MKTKIYFTAIMLFGFIVAAKAQAQNPECMTNLSIYAEHAKVKNYEAAYTPWKMVYDNCPDLNKANFSLGEKILEDKIEKSSGADKDKYIKDLMELYDNSAKYFPKRYTPAVVAIDKALLMYENKMGSDEEIYNMLHDAFKKDPKNFKNPRALYLYFSSLVDLHKSGSKDLQEVFDVYDDVTDKIEEENKQLTNVISELLPKDSLGTLTSKEKRKLKVATTNSKSYGKIAGSVDSKLGALADCENLIPLYEKSFEEKKGDITWVKRAVGRMFNKECTDDPLFQKLFEAQLALEPSADAYVYGGTLKMKNGDSQGALADFDKAMSLESDPYKKSNIAYKVAVINKRKGSKSTARKYAQMAINANKANGRAYLLIANLYATSANDCGSTPFEKRAIYWKAADMARQAGRVDPSLSSTANQAAKSYAAKAPSKTDIFNSGMAGKTVSFSCWVGGSVKVPNL</sequence>
<dbReference type="PROSITE" id="PS50005">
    <property type="entry name" value="TPR"/>
    <property type="match status" value="1"/>
</dbReference>
<organism evidence="3 4">
    <name type="scientific">Pseudozobellia thermophila</name>
    <dbReference type="NCBI Taxonomy" id="192903"/>
    <lineage>
        <taxon>Bacteria</taxon>
        <taxon>Pseudomonadati</taxon>
        <taxon>Bacteroidota</taxon>
        <taxon>Flavobacteriia</taxon>
        <taxon>Flavobacteriales</taxon>
        <taxon>Flavobacteriaceae</taxon>
        <taxon>Pseudozobellia</taxon>
    </lineage>
</organism>
<evidence type="ECO:0000313" key="4">
    <source>
        <dbReference type="Proteomes" id="UP000184543"/>
    </source>
</evidence>
<feature type="signal peptide" evidence="2">
    <location>
        <begin position="1"/>
        <end position="23"/>
    </location>
</feature>
<dbReference type="EMBL" id="FQYU01000001">
    <property type="protein sequence ID" value="SHI67857.1"/>
    <property type="molecule type" value="Genomic_DNA"/>
</dbReference>
<proteinExistence type="predicted"/>
<name>A0A1M6D3M7_9FLAO</name>
<dbReference type="SUPFAM" id="SSF48452">
    <property type="entry name" value="TPR-like"/>
    <property type="match status" value="1"/>
</dbReference>
<dbReference type="Gene3D" id="1.25.40.10">
    <property type="entry name" value="Tetratricopeptide repeat domain"/>
    <property type="match status" value="1"/>
</dbReference>
<protein>
    <submittedName>
        <fullName evidence="3">Uncharacterized protein</fullName>
    </submittedName>
</protein>
<dbReference type="STRING" id="192903.SAMN04488513_101971"/>
<reference evidence="4" key="1">
    <citation type="submission" date="2016-11" db="EMBL/GenBank/DDBJ databases">
        <authorList>
            <person name="Varghese N."/>
            <person name="Submissions S."/>
        </authorList>
    </citation>
    <scope>NUCLEOTIDE SEQUENCE [LARGE SCALE GENOMIC DNA]</scope>
    <source>
        <strain evidence="4">DSM 19858</strain>
    </source>
</reference>
<dbReference type="Proteomes" id="UP000184543">
    <property type="component" value="Unassembled WGS sequence"/>
</dbReference>
<keyword evidence="1" id="KW-0802">TPR repeat</keyword>
<accession>A0A1M6D3M7</accession>
<dbReference type="InterPro" id="IPR019734">
    <property type="entry name" value="TPR_rpt"/>
</dbReference>
<keyword evidence="4" id="KW-1185">Reference proteome</keyword>
<gene>
    <name evidence="3" type="ORF">SAMN04488513_101971</name>
</gene>
<dbReference type="AlphaFoldDB" id="A0A1M6D3M7"/>
<feature type="chain" id="PRO_5012454935" evidence="2">
    <location>
        <begin position="24"/>
        <end position="457"/>
    </location>
</feature>
<evidence type="ECO:0000256" key="2">
    <source>
        <dbReference type="SAM" id="SignalP"/>
    </source>
</evidence>
<evidence type="ECO:0000256" key="1">
    <source>
        <dbReference type="PROSITE-ProRule" id="PRU00339"/>
    </source>
</evidence>
<evidence type="ECO:0000313" key="3">
    <source>
        <dbReference type="EMBL" id="SHI67857.1"/>
    </source>
</evidence>
<dbReference type="RefSeq" id="WP_072989317.1">
    <property type="nucleotide sequence ID" value="NZ_FQYU01000001.1"/>
</dbReference>
<keyword evidence="2" id="KW-0732">Signal</keyword>
<feature type="repeat" description="TPR" evidence="1">
    <location>
        <begin position="295"/>
        <end position="328"/>
    </location>
</feature>
<dbReference type="InterPro" id="IPR011990">
    <property type="entry name" value="TPR-like_helical_dom_sf"/>
</dbReference>